<dbReference type="RefSeq" id="WP_308488718.1">
    <property type="nucleotide sequence ID" value="NZ_JAVFCB010000003.1"/>
</dbReference>
<name>A0ABU0XF90_9MICO</name>
<protein>
    <submittedName>
        <fullName evidence="1">Uncharacterized protein</fullName>
    </submittedName>
</protein>
<dbReference type="EMBL" id="JAVFCB010000003">
    <property type="protein sequence ID" value="MDQ4213781.1"/>
    <property type="molecule type" value="Genomic_DNA"/>
</dbReference>
<keyword evidence="2" id="KW-1185">Reference proteome</keyword>
<accession>A0ABU0XF90</accession>
<sequence length="217" mass="23499">MTEEMNDMRTPAGWTVSARVGIPGQDSPSQVPWGSGFAPQVFELQVATPEAETGTLMFSIVEGFPGLFAAWSSGLEVHDLLSKMKKAAPTSAASAMDWWKRKALYEIHFSQQEVVISTVSQFGTPDDLAALAAAGAQGQARILQTPVRRGRVKADEKEARLKDIAARYNAAVARGSKTPTKDVFEALGGGKTNRDLSYSRVAHLVTEARRTKPPLIR</sequence>
<comment type="caution">
    <text evidence="1">The sequence shown here is derived from an EMBL/GenBank/DDBJ whole genome shotgun (WGS) entry which is preliminary data.</text>
</comment>
<organism evidence="1 2">
    <name type="scientific">Microbacterium capsulatum</name>
    <dbReference type="NCBI Taxonomy" id="3041921"/>
    <lineage>
        <taxon>Bacteria</taxon>
        <taxon>Bacillati</taxon>
        <taxon>Actinomycetota</taxon>
        <taxon>Actinomycetes</taxon>
        <taxon>Micrococcales</taxon>
        <taxon>Microbacteriaceae</taxon>
        <taxon>Microbacterium</taxon>
    </lineage>
</organism>
<reference evidence="1 2" key="1">
    <citation type="submission" date="2023-08" db="EMBL/GenBank/DDBJ databases">
        <title>Microbacterium sp. nov., isolated from a waste landfill.</title>
        <authorList>
            <person name="Wen W."/>
        </authorList>
    </citation>
    <scope>NUCLEOTIDE SEQUENCE [LARGE SCALE GENOMIC DNA]</scope>
    <source>
        <strain evidence="1 2">ASV81</strain>
    </source>
</reference>
<dbReference type="Proteomes" id="UP001230289">
    <property type="component" value="Unassembled WGS sequence"/>
</dbReference>
<gene>
    <name evidence="1" type="ORF">RBR11_07615</name>
</gene>
<evidence type="ECO:0000313" key="2">
    <source>
        <dbReference type="Proteomes" id="UP001230289"/>
    </source>
</evidence>
<proteinExistence type="predicted"/>
<evidence type="ECO:0000313" key="1">
    <source>
        <dbReference type="EMBL" id="MDQ4213781.1"/>
    </source>
</evidence>